<name>A0A9X0R4J1_9PROT</name>
<dbReference type="InterPro" id="IPR002347">
    <property type="entry name" value="SDR_fam"/>
</dbReference>
<protein>
    <submittedName>
        <fullName evidence="1">SDR family oxidoreductase</fullName>
    </submittedName>
</protein>
<dbReference type="Gene3D" id="3.40.50.720">
    <property type="entry name" value="NAD(P)-binding Rossmann-like Domain"/>
    <property type="match status" value="1"/>
</dbReference>
<dbReference type="InterPro" id="IPR036291">
    <property type="entry name" value="NAD(P)-bd_dom_sf"/>
</dbReference>
<dbReference type="Proteomes" id="UP000600101">
    <property type="component" value="Unassembled WGS sequence"/>
</dbReference>
<evidence type="ECO:0000313" key="2">
    <source>
        <dbReference type="Proteomes" id="UP000600101"/>
    </source>
</evidence>
<dbReference type="EMBL" id="JACOMF010000050">
    <property type="protein sequence ID" value="MBC4018333.1"/>
    <property type="molecule type" value="Genomic_DNA"/>
</dbReference>
<evidence type="ECO:0000313" key="1">
    <source>
        <dbReference type="EMBL" id="MBC4018333.1"/>
    </source>
</evidence>
<organism evidence="1 2">
    <name type="scientific">Siccirubricoccus deserti</name>
    <dbReference type="NCBI Taxonomy" id="2013562"/>
    <lineage>
        <taxon>Bacteria</taxon>
        <taxon>Pseudomonadati</taxon>
        <taxon>Pseudomonadota</taxon>
        <taxon>Alphaproteobacteria</taxon>
        <taxon>Acetobacterales</taxon>
        <taxon>Roseomonadaceae</taxon>
        <taxon>Siccirubricoccus</taxon>
    </lineage>
</organism>
<keyword evidence="2" id="KW-1185">Reference proteome</keyword>
<dbReference type="Pfam" id="PF13561">
    <property type="entry name" value="adh_short_C2"/>
    <property type="match status" value="1"/>
</dbReference>
<dbReference type="SUPFAM" id="SSF51735">
    <property type="entry name" value="NAD(P)-binding Rossmann-fold domains"/>
    <property type="match status" value="1"/>
</dbReference>
<proteinExistence type="predicted"/>
<sequence length="112" mass="11894">MAPLLRRTTCGGIDSPLRFSAQMGRRLRNVVARRQPCPVGGDRRFPCHGGHRDEPRGRLMAKARRGATVLGRQASPEEVAVAAAFLAGPEAGFITGAALGVDGGFSLRCQQP</sequence>
<gene>
    <name evidence="1" type="ORF">H7965_23900</name>
</gene>
<accession>A0A9X0R4J1</accession>
<reference evidence="1" key="1">
    <citation type="submission" date="2020-08" db="EMBL/GenBank/DDBJ databases">
        <authorList>
            <person name="Hu Y."/>
            <person name="Nguyen S.V."/>
            <person name="Li F."/>
            <person name="Fanning S."/>
        </authorList>
    </citation>
    <scope>NUCLEOTIDE SEQUENCE</scope>
    <source>
        <strain evidence="1">SYSU D8009</strain>
    </source>
</reference>
<dbReference type="AlphaFoldDB" id="A0A9X0R4J1"/>
<comment type="caution">
    <text evidence="1">The sequence shown here is derived from an EMBL/GenBank/DDBJ whole genome shotgun (WGS) entry which is preliminary data.</text>
</comment>